<evidence type="ECO:0000256" key="2">
    <source>
        <dbReference type="ARBA" id="ARBA00012845"/>
    </source>
</evidence>
<feature type="domain" description="NADP-dependent oxidoreductase" evidence="10">
    <location>
        <begin position="37"/>
        <end position="266"/>
    </location>
</feature>
<proteinExistence type="inferred from homology"/>
<evidence type="ECO:0000313" key="12">
    <source>
        <dbReference type="Proteomes" id="UP000184356"/>
    </source>
</evidence>
<evidence type="ECO:0000259" key="10">
    <source>
        <dbReference type="Pfam" id="PF00248"/>
    </source>
</evidence>
<dbReference type="SUPFAM" id="SSF51430">
    <property type="entry name" value="NAD(P)-linked oxidoreductase"/>
    <property type="match status" value="1"/>
</dbReference>
<dbReference type="RefSeq" id="XP_040705209.1">
    <property type="nucleotide sequence ID" value="XM_040850386.1"/>
</dbReference>
<evidence type="ECO:0000313" key="11">
    <source>
        <dbReference type="EMBL" id="OJJ61403.1"/>
    </source>
</evidence>
<dbReference type="PANTHER" id="PTHR43827:SF13">
    <property type="entry name" value="ALDO_KETO REDUCTASE FAMILY PROTEIN"/>
    <property type="match status" value="1"/>
</dbReference>
<evidence type="ECO:0000256" key="5">
    <source>
        <dbReference type="ARBA" id="ARBA00047534"/>
    </source>
</evidence>
<dbReference type="VEuPathDB" id="FungiDB:ASPSYDRAFT_67220"/>
<dbReference type="STRING" id="1036612.A0A1L9TQ26"/>
<dbReference type="EMBL" id="KV878584">
    <property type="protein sequence ID" value="OJJ61403.1"/>
    <property type="molecule type" value="Genomic_DNA"/>
</dbReference>
<sequence>MARNLTLKSTQKLLSGFEIPVLGYGVYQTPTNVAESVTVEALKLGYRHIDSAAAYKNEKEVTAAIFNSGIPRSQVFLTTKIPPRANGYENARQSIEDSLKQAGTDYFDLILIHAPYGGKEGRLGAWKALVEAQKAGKTRSIGVSNYGVHHLDELENYISSGGGGQIDVGQYELHPWLARPDIVDWLKKRGTVVQAYSPLVRNTKADEPVLKELGKKYGKTSAQVLIRWSLQKGFVPLPKSVTPARIKENAEVFDFELSEEDMAKLETGKYEPCAWDPTVERDASPSL</sequence>
<comment type="function">
    <text evidence="4">Catalyzes the initial reaction in the xylose utilization pathway by reducing D-xylose into xylitol. Xylose is a major component of hemicelluloses such as xylan. Most fungi utilize D-xylose via three enzymatic reactions, xylose reductase (XR), xylitol dehydrogenase (XDH), and xylulokinase, to form xylulose 5-phosphate, which enters pentose phosphate pathway.</text>
</comment>
<name>A0A1L9TQ26_9EURO</name>
<dbReference type="InterPro" id="IPR023210">
    <property type="entry name" value="NADP_OxRdtase_dom"/>
</dbReference>
<dbReference type="AlphaFoldDB" id="A0A1L9TQ26"/>
<comment type="similarity">
    <text evidence="1">Belongs to the aldo/keto reductase family.</text>
</comment>
<evidence type="ECO:0000256" key="4">
    <source>
        <dbReference type="ARBA" id="ARBA00025065"/>
    </source>
</evidence>
<accession>A0A1L9TQ26</accession>
<evidence type="ECO:0000256" key="6">
    <source>
        <dbReference type="ARBA" id="ARBA00049485"/>
    </source>
</evidence>
<feature type="site" description="Lowers pKa of active site Tyr" evidence="9">
    <location>
        <position position="80"/>
    </location>
</feature>
<dbReference type="Gene3D" id="3.20.20.100">
    <property type="entry name" value="NADP-dependent oxidoreductase domain"/>
    <property type="match status" value="1"/>
</dbReference>
<dbReference type="GO" id="GO:0016491">
    <property type="term" value="F:oxidoreductase activity"/>
    <property type="evidence" value="ECO:0007669"/>
    <property type="project" value="UniProtKB-KW"/>
</dbReference>
<dbReference type="PROSITE" id="PS00063">
    <property type="entry name" value="ALDOKETO_REDUCTASE_3"/>
    <property type="match status" value="1"/>
</dbReference>
<dbReference type="PRINTS" id="PR00069">
    <property type="entry name" value="ALDKETRDTASE"/>
</dbReference>
<dbReference type="OrthoDB" id="416253at2759"/>
<dbReference type="InterPro" id="IPR018170">
    <property type="entry name" value="Aldo/ket_reductase_CS"/>
</dbReference>
<dbReference type="GeneID" id="63766459"/>
<evidence type="ECO:0000256" key="3">
    <source>
        <dbReference type="ARBA" id="ARBA00023002"/>
    </source>
</evidence>
<dbReference type="FunFam" id="3.20.20.100:FF:000015">
    <property type="entry name" value="Oxidoreductase, aldo/keto reductase family"/>
    <property type="match status" value="1"/>
</dbReference>
<dbReference type="PANTHER" id="PTHR43827">
    <property type="entry name" value="2,5-DIKETO-D-GLUCONIC ACID REDUCTASE"/>
    <property type="match status" value="1"/>
</dbReference>
<dbReference type="PROSITE" id="PS00062">
    <property type="entry name" value="ALDOKETO_REDUCTASE_2"/>
    <property type="match status" value="1"/>
</dbReference>
<gene>
    <name evidence="11" type="ORF">ASPSYDRAFT_67220</name>
</gene>
<dbReference type="PIRSF" id="PIRSF000097">
    <property type="entry name" value="AKR"/>
    <property type="match status" value="1"/>
</dbReference>
<evidence type="ECO:0000256" key="1">
    <source>
        <dbReference type="ARBA" id="ARBA00007905"/>
    </source>
</evidence>
<comment type="catalytic activity">
    <reaction evidence="5">
        <text>xylitol + NADP(+) = D-xylose + NADPH + H(+)</text>
        <dbReference type="Rhea" id="RHEA:27445"/>
        <dbReference type="ChEBI" id="CHEBI:15378"/>
        <dbReference type="ChEBI" id="CHEBI:17151"/>
        <dbReference type="ChEBI" id="CHEBI:53455"/>
        <dbReference type="ChEBI" id="CHEBI:57783"/>
        <dbReference type="ChEBI" id="CHEBI:58349"/>
        <dbReference type="EC" id="1.1.1.307"/>
    </reaction>
</comment>
<dbReference type="Proteomes" id="UP000184356">
    <property type="component" value="Unassembled WGS sequence"/>
</dbReference>
<feature type="active site" description="Proton donor" evidence="7">
    <location>
        <position position="55"/>
    </location>
</feature>
<dbReference type="EC" id="1.1.1.307" evidence="2"/>
<keyword evidence="12" id="KW-1185">Reference proteome</keyword>
<comment type="catalytic activity">
    <reaction evidence="6">
        <text>xylitol + NAD(+) = D-xylose + NADH + H(+)</text>
        <dbReference type="Rhea" id="RHEA:27441"/>
        <dbReference type="ChEBI" id="CHEBI:15378"/>
        <dbReference type="ChEBI" id="CHEBI:17151"/>
        <dbReference type="ChEBI" id="CHEBI:53455"/>
        <dbReference type="ChEBI" id="CHEBI:57540"/>
        <dbReference type="ChEBI" id="CHEBI:57945"/>
        <dbReference type="EC" id="1.1.1.307"/>
    </reaction>
</comment>
<feature type="binding site" evidence="8">
    <location>
        <position position="113"/>
    </location>
    <ligand>
        <name>substrate</name>
    </ligand>
</feature>
<dbReference type="CDD" id="cd19071">
    <property type="entry name" value="AKR_AKR1-5-like"/>
    <property type="match status" value="1"/>
</dbReference>
<reference evidence="12" key="1">
    <citation type="journal article" date="2017" name="Genome Biol.">
        <title>Comparative genomics reveals high biological diversity and specific adaptations in the industrially and medically important fungal genus Aspergillus.</title>
        <authorList>
            <person name="de Vries R.P."/>
            <person name="Riley R."/>
            <person name="Wiebenga A."/>
            <person name="Aguilar-Osorio G."/>
            <person name="Amillis S."/>
            <person name="Uchima C.A."/>
            <person name="Anderluh G."/>
            <person name="Asadollahi M."/>
            <person name="Askin M."/>
            <person name="Barry K."/>
            <person name="Battaglia E."/>
            <person name="Bayram O."/>
            <person name="Benocci T."/>
            <person name="Braus-Stromeyer S.A."/>
            <person name="Caldana C."/>
            <person name="Canovas D."/>
            <person name="Cerqueira G.C."/>
            <person name="Chen F."/>
            <person name="Chen W."/>
            <person name="Choi C."/>
            <person name="Clum A."/>
            <person name="Dos Santos R.A."/>
            <person name="Damasio A.R."/>
            <person name="Diallinas G."/>
            <person name="Emri T."/>
            <person name="Fekete E."/>
            <person name="Flipphi M."/>
            <person name="Freyberg S."/>
            <person name="Gallo A."/>
            <person name="Gournas C."/>
            <person name="Habgood R."/>
            <person name="Hainaut M."/>
            <person name="Harispe M.L."/>
            <person name="Henrissat B."/>
            <person name="Hilden K.S."/>
            <person name="Hope R."/>
            <person name="Hossain A."/>
            <person name="Karabika E."/>
            <person name="Karaffa L."/>
            <person name="Karanyi Z."/>
            <person name="Krasevec N."/>
            <person name="Kuo A."/>
            <person name="Kusch H."/>
            <person name="LaButti K."/>
            <person name="Lagendijk E.L."/>
            <person name="Lapidus A."/>
            <person name="Levasseur A."/>
            <person name="Lindquist E."/>
            <person name="Lipzen A."/>
            <person name="Logrieco A.F."/>
            <person name="MacCabe A."/>
            <person name="Maekelae M.R."/>
            <person name="Malavazi I."/>
            <person name="Melin P."/>
            <person name="Meyer V."/>
            <person name="Mielnichuk N."/>
            <person name="Miskei M."/>
            <person name="Molnar A.P."/>
            <person name="Mule G."/>
            <person name="Ngan C.Y."/>
            <person name="Orejas M."/>
            <person name="Orosz E."/>
            <person name="Ouedraogo J.P."/>
            <person name="Overkamp K.M."/>
            <person name="Park H.-S."/>
            <person name="Perrone G."/>
            <person name="Piumi F."/>
            <person name="Punt P.J."/>
            <person name="Ram A.F."/>
            <person name="Ramon A."/>
            <person name="Rauscher S."/>
            <person name="Record E."/>
            <person name="Riano-Pachon D.M."/>
            <person name="Robert V."/>
            <person name="Roehrig J."/>
            <person name="Ruller R."/>
            <person name="Salamov A."/>
            <person name="Salih N.S."/>
            <person name="Samson R.A."/>
            <person name="Sandor E."/>
            <person name="Sanguinetti M."/>
            <person name="Schuetze T."/>
            <person name="Sepcic K."/>
            <person name="Shelest E."/>
            <person name="Sherlock G."/>
            <person name="Sophianopoulou V."/>
            <person name="Squina F.M."/>
            <person name="Sun H."/>
            <person name="Susca A."/>
            <person name="Todd R.B."/>
            <person name="Tsang A."/>
            <person name="Unkles S.E."/>
            <person name="van de Wiele N."/>
            <person name="van Rossen-Uffink D."/>
            <person name="Oliveira J.V."/>
            <person name="Vesth T.C."/>
            <person name="Visser J."/>
            <person name="Yu J.-H."/>
            <person name="Zhou M."/>
            <person name="Andersen M.R."/>
            <person name="Archer D.B."/>
            <person name="Baker S.E."/>
            <person name="Benoit I."/>
            <person name="Brakhage A.A."/>
            <person name="Braus G.H."/>
            <person name="Fischer R."/>
            <person name="Frisvad J.C."/>
            <person name="Goldman G.H."/>
            <person name="Houbraken J."/>
            <person name="Oakley B."/>
            <person name="Pocsi I."/>
            <person name="Scazzocchio C."/>
            <person name="Seiboth B."/>
            <person name="vanKuyk P.A."/>
            <person name="Wortman J."/>
            <person name="Dyer P.S."/>
            <person name="Grigoriev I.V."/>
        </authorList>
    </citation>
    <scope>NUCLEOTIDE SEQUENCE [LARGE SCALE GENOMIC DNA]</scope>
    <source>
        <strain evidence="12">CBS 593.65</strain>
    </source>
</reference>
<organism evidence="11 12">
    <name type="scientific">Aspergillus sydowii CBS 593.65</name>
    <dbReference type="NCBI Taxonomy" id="1036612"/>
    <lineage>
        <taxon>Eukaryota</taxon>
        <taxon>Fungi</taxon>
        <taxon>Dikarya</taxon>
        <taxon>Ascomycota</taxon>
        <taxon>Pezizomycotina</taxon>
        <taxon>Eurotiomycetes</taxon>
        <taxon>Eurotiomycetidae</taxon>
        <taxon>Eurotiales</taxon>
        <taxon>Aspergillaceae</taxon>
        <taxon>Aspergillus</taxon>
        <taxon>Aspergillus subgen. Nidulantes</taxon>
    </lineage>
</organism>
<evidence type="ECO:0000256" key="7">
    <source>
        <dbReference type="PIRSR" id="PIRSR000097-1"/>
    </source>
</evidence>
<dbReference type="InterPro" id="IPR036812">
    <property type="entry name" value="NAD(P)_OxRdtase_dom_sf"/>
</dbReference>
<dbReference type="Pfam" id="PF00248">
    <property type="entry name" value="Aldo_ket_red"/>
    <property type="match status" value="1"/>
</dbReference>
<evidence type="ECO:0000256" key="9">
    <source>
        <dbReference type="PIRSR" id="PIRSR000097-3"/>
    </source>
</evidence>
<evidence type="ECO:0000256" key="8">
    <source>
        <dbReference type="PIRSR" id="PIRSR000097-2"/>
    </source>
</evidence>
<protein>
    <recommendedName>
        <fullName evidence="2">D-xylose reductase [NAD(P)H]</fullName>
        <ecNumber evidence="2">1.1.1.307</ecNumber>
    </recommendedName>
</protein>
<dbReference type="InterPro" id="IPR020471">
    <property type="entry name" value="AKR"/>
</dbReference>
<keyword evidence="3" id="KW-0560">Oxidoreductase</keyword>